<feature type="domain" description="Metallo-beta-lactamase" evidence="7">
    <location>
        <begin position="543"/>
        <end position="753"/>
    </location>
</feature>
<dbReference type="OrthoDB" id="9761531at2"/>
<dbReference type="STRING" id="1121421.SAMN02745123_03760"/>
<dbReference type="GO" id="GO:0005886">
    <property type="term" value="C:plasma membrane"/>
    <property type="evidence" value="ECO:0007669"/>
    <property type="project" value="UniProtKB-SubCell"/>
</dbReference>
<dbReference type="InterPro" id="IPR004797">
    <property type="entry name" value="Competence_ComEC/Rec2"/>
</dbReference>
<keyword evidence="5 6" id="KW-0472">Membrane</keyword>
<evidence type="ECO:0000256" key="1">
    <source>
        <dbReference type="ARBA" id="ARBA00004651"/>
    </source>
</evidence>
<feature type="transmembrane region" description="Helical" evidence="6">
    <location>
        <begin position="52"/>
        <end position="74"/>
    </location>
</feature>
<feature type="transmembrane region" description="Helical" evidence="6">
    <location>
        <begin position="406"/>
        <end position="430"/>
    </location>
</feature>
<dbReference type="NCBIfam" id="TIGR00360">
    <property type="entry name" value="ComEC_N-term"/>
    <property type="match status" value="1"/>
</dbReference>
<evidence type="ECO:0000313" key="9">
    <source>
        <dbReference type="Proteomes" id="UP000183997"/>
    </source>
</evidence>
<evidence type="ECO:0000256" key="5">
    <source>
        <dbReference type="ARBA" id="ARBA00023136"/>
    </source>
</evidence>
<comment type="subcellular location">
    <subcellularLocation>
        <location evidence="1">Cell membrane</location>
        <topology evidence="1">Multi-pass membrane protein</topology>
    </subcellularLocation>
</comment>
<dbReference type="PANTHER" id="PTHR30619">
    <property type="entry name" value="DNA INTERNALIZATION/COMPETENCE PROTEIN COMEC/REC2"/>
    <property type="match status" value="1"/>
</dbReference>
<dbReference type="InterPro" id="IPR001279">
    <property type="entry name" value="Metallo-B-lactamas"/>
</dbReference>
<dbReference type="Pfam" id="PF13567">
    <property type="entry name" value="DUF4131"/>
    <property type="match status" value="1"/>
</dbReference>
<evidence type="ECO:0000256" key="3">
    <source>
        <dbReference type="ARBA" id="ARBA00022692"/>
    </source>
</evidence>
<evidence type="ECO:0000259" key="7">
    <source>
        <dbReference type="SMART" id="SM00849"/>
    </source>
</evidence>
<feature type="transmembrane region" description="Helical" evidence="6">
    <location>
        <begin position="245"/>
        <end position="269"/>
    </location>
</feature>
<dbReference type="EMBL" id="FRAR01000034">
    <property type="protein sequence ID" value="SHK96907.1"/>
    <property type="molecule type" value="Genomic_DNA"/>
</dbReference>
<dbReference type="AlphaFoldDB" id="A0A1M6WT36"/>
<feature type="transmembrane region" description="Helical" evidence="6">
    <location>
        <begin position="469"/>
        <end position="486"/>
    </location>
</feature>
<dbReference type="Gene3D" id="3.60.15.10">
    <property type="entry name" value="Ribonuclease Z/Hydroxyacylglutathione hydrolase-like"/>
    <property type="match status" value="1"/>
</dbReference>
<evidence type="ECO:0000256" key="2">
    <source>
        <dbReference type="ARBA" id="ARBA00022475"/>
    </source>
</evidence>
<keyword evidence="2" id="KW-1003">Cell membrane</keyword>
<accession>A0A1M6WT36</accession>
<dbReference type="Pfam" id="PF00753">
    <property type="entry name" value="Lactamase_B"/>
    <property type="match status" value="1"/>
</dbReference>
<evidence type="ECO:0000313" key="8">
    <source>
        <dbReference type="EMBL" id="SHK96907.1"/>
    </source>
</evidence>
<dbReference type="RefSeq" id="WP_072917405.1">
    <property type="nucleotide sequence ID" value="NZ_FRAR01000034.1"/>
</dbReference>
<keyword evidence="4 6" id="KW-1133">Transmembrane helix</keyword>
<dbReference type="Proteomes" id="UP000183997">
    <property type="component" value="Unassembled WGS sequence"/>
</dbReference>
<dbReference type="InterPro" id="IPR004477">
    <property type="entry name" value="ComEC_N"/>
</dbReference>
<reference evidence="9" key="1">
    <citation type="submission" date="2016-11" db="EMBL/GenBank/DDBJ databases">
        <authorList>
            <person name="Varghese N."/>
            <person name="Submissions S."/>
        </authorList>
    </citation>
    <scope>NUCLEOTIDE SEQUENCE [LARGE SCALE GENOMIC DNA]</scope>
    <source>
        <strain evidence="9">DSM 10349</strain>
    </source>
</reference>
<keyword evidence="3 6" id="KW-0812">Transmembrane</keyword>
<name>A0A1M6WT36_9FIRM</name>
<dbReference type="SMART" id="SM00849">
    <property type="entry name" value="Lactamase_B"/>
    <property type="match status" value="1"/>
</dbReference>
<feature type="transmembrane region" description="Helical" evidence="6">
    <location>
        <begin position="29"/>
        <end position="45"/>
    </location>
</feature>
<sequence length="800" mass="87628">MNRLILFLVLAFIVGIVVGTTYDLQMNFVMGATVVACGLAIIGIWRTWRYNAGVLFCVFLCLGMVWTGLAVSAVNSPVTAFQGKNIQIVGEVQDRPDIRPDGVFYKLGLLRMTAEGTTREMTGVLRVKVVGAKGPVYHYGDILQMKGLLTLPEPPGNPGAFDYRAWLQRQGIAATLSVKDTKEIKLVGRSGNPIIRIAYTIRDHLEQIFDHTMTKIGASVIKGILFGTRGEIPADVQLAFNESGLVHILSVSGYHVGLVTALVLAVLRLLRLPRRFTAWVAIPVLLFYALMTGMGPAVMRATLMAILLLIANHLGRMQDWPTTLAAAAGIILIFNPLDLFDVGFQLSFLATWGLLYITPKLNSLLPRVPVSLALLISVPFAAQLATWPLVVLYFNLISPVSILANLLTTHLVVLIMLFGGMGLLGGLIYLPLAGFINTATDLLTRLFLWLVQASTSLPGAAWYIPAPSLGLVIFYYVLLVGLVELTKQPEWRAQLRNWLDEAIKPAARTKWGLGCCVFLLLAATWLLWPVKHQLELHFIDVGQGDSTLIITPGEHTLLVDAGGWQDELITGKGAGNYTVVPYLHRLGINSLDVLVITHPHADHAGGARAVLKSLPVKLVVLSPYGFGAGDKVDEGYDILLQEMKQQGLVYRTAAGGDQLKVDPLVTIRFLSPTAAYHHTRSDANNSSLVFRLDYLRRSVLFTGDIEEEAEKNLVQSNILSQTEVLKVPHHGSGYFYPEFFERVKPKIAVISAGAGNRFGHPAPKTLEKLKELGSRIYRTDQQGAVILTTDGTTWQVKTGK</sequence>
<feature type="transmembrane region" description="Helical" evidence="6">
    <location>
        <begin position="511"/>
        <end position="528"/>
    </location>
</feature>
<dbReference type="InterPro" id="IPR052159">
    <property type="entry name" value="Competence_DNA_uptake"/>
</dbReference>
<keyword evidence="9" id="KW-1185">Reference proteome</keyword>
<evidence type="ECO:0000256" key="4">
    <source>
        <dbReference type="ARBA" id="ARBA00022989"/>
    </source>
</evidence>
<dbReference type="InterPro" id="IPR036866">
    <property type="entry name" value="RibonucZ/Hydroxyglut_hydro"/>
</dbReference>
<dbReference type="InterPro" id="IPR035681">
    <property type="entry name" value="ComA-like_MBL"/>
</dbReference>
<organism evidence="8 9">
    <name type="scientific">Desulforamulus aeronauticus DSM 10349</name>
    <dbReference type="NCBI Taxonomy" id="1121421"/>
    <lineage>
        <taxon>Bacteria</taxon>
        <taxon>Bacillati</taxon>
        <taxon>Bacillota</taxon>
        <taxon>Clostridia</taxon>
        <taxon>Eubacteriales</taxon>
        <taxon>Peptococcaceae</taxon>
        <taxon>Desulforamulus</taxon>
    </lineage>
</organism>
<dbReference type="GO" id="GO:0030420">
    <property type="term" value="P:establishment of competence for transformation"/>
    <property type="evidence" value="ECO:0007669"/>
    <property type="project" value="InterPro"/>
</dbReference>
<protein>
    <submittedName>
        <fullName evidence="8">Competence protein ComEC</fullName>
    </submittedName>
</protein>
<gene>
    <name evidence="8" type="ORF">SAMN02745123_03760</name>
</gene>
<dbReference type="CDD" id="cd07731">
    <property type="entry name" value="ComA-like_MBL-fold"/>
    <property type="match status" value="1"/>
</dbReference>
<dbReference type="InterPro" id="IPR025405">
    <property type="entry name" value="DUF4131"/>
</dbReference>
<dbReference type="NCBIfam" id="TIGR00361">
    <property type="entry name" value="ComEC_Rec2"/>
    <property type="match status" value="1"/>
</dbReference>
<evidence type="ECO:0000256" key="6">
    <source>
        <dbReference type="SAM" id="Phobius"/>
    </source>
</evidence>
<feature type="transmembrane region" description="Helical" evidence="6">
    <location>
        <begin position="276"/>
        <end position="291"/>
    </location>
</feature>
<dbReference type="SUPFAM" id="SSF56281">
    <property type="entry name" value="Metallo-hydrolase/oxidoreductase"/>
    <property type="match status" value="1"/>
</dbReference>
<dbReference type="Pfam" id="PF03772">
    <property type="entry name" value="Competence"/>
    <property type="match status" value="1"/>
</dbReference>
<dbReference type="PANTHER" id="PTHR30619:SF1">
    <property type="entry name" value="RECOMBINATION PROTEIN 2"/>
    <property type="match status" value="1"/>
</dbReference>
<proteinExistence type="predicted"/>